<dbReference type="InParanoid" id="A0A7E5VI81"/>
<protein>
    <submittedName>
        <fullName evidence="5">Fatty acid-binding protein 2-like</fullName>
    </submittedName>
</protein>
<dbReference type="RefSeq" id="XP_026728033.1">
    <property type="nucleotide sequence ID" value="XM_026872232.1"/>
</dbReference>
<dbReference type="InterPro" id="IPR000463">
    <property type="entry name" value="Fatty_acid-bd"/>
</dbReference>
<dbReference type="KEGG" id="tnl:113494082"/>
<dbReference type="SUPFAM" id="SSF50814">
    <property type="entry name" value="Lipocalins"/>
    <property type="match status" value="1"/>
</dbReference>
<dbReference type="AlphaFoldDB" id="A0A7E5VI81"/>
<dbReference type="InterPro" id="IPR031259">
    <property type="entry name" value="ILBP"/>
</dbReference>
<dbReference type="InterPro" id="IPR012674">
    <property type="entry name" value="Calycin"/>
</dbReference>
<dbReference type="Proteomes" id="UP000322000">
    <property type="component" value="Chromosome 1"/>
</dbReference>
<reference evidence="5" key="1">
    <citation type="submission" date="2025-08" db="UniProtKB">
        <authorList>
            <consortium name="RefSeq"/>
        </authorList>
    </citation>
    <scope>IDENTIFICATION</scope>
</reference>
<evidence type="ECO:0000256" key="1">
    <source>
        <dbReference type="ARBA" id="ARBA00008390"/>
    </source>
</evidence>
<keyword evidence="4" id="KW-1185">Reference proteome</keyword>
<accession>A0A7E5VI81</accession>
<dbReference type="PANTHER" id="PTHR11955">
    <property type="entry name" value="FATTY ACID BINDING PROTEIN"/>
    <property type="match status" value="1"/>
</dbReference>
<proteinExistence type="inferred from homology"/>
<evidence type="ECO:0000259" key="3">
    <source>
        <dbReference type="PROSITE" id="PS00214"/>
    </source>
</evidence>
<feature type="domain" description="Cytosolic fatty-acid binding proteins" evidence="3">
    <location>
        <begin position="6"/>
        <end position="23"/>
    </location>
</feature>
<sequence length="133" mass="14799">MSFLGKTYTFVSHENFDGFLKAVGVPEDKIPIFLKSKPSQRLEKNGDSYTYYTNSESGPKETTFKSGVEFDDTIGVDNTPIKSKYVVEGNKVTQTIVTDKGTASFVREYNGDDLNVTITSSLWDGVAKRVYKA</sequence>
<dbReference type="GO" id="GO:0008289">
    <property type="term" value="F:lipid binding"/>
    <property type="evidence" value="ECO:0007669"/>
    <property type="project" value="UniProtKB-KW"/>
</dbReference>
<comment type="similarity">
    <text evidence="1">Belongs to the calycin superfamily. Fatty-acid binding protein (FABP) family.</text>
</comment>
<dbReference type="PROSITE" id="PS00214">
    <property type="entry name" value="FABP"/>
    <property type="match status" value="1"/>
</dbReference>
<dbReference type="OrthoDB" id="354351at2759"/>
<keyword evidence="2" id="KW-0446">Lipid-binding</keyword>
<evidence type="ECO:0000313" key="4">
    <source>
        <dbReference type="Proteomes" id="UP000322000"/>
    </source>
</evidence>
<dbReference type="Gene3D" id="2.40.128.20">
    <property type="match status" value="1"/>
</dbReference>
<organism evidence="4 5">
    <name type="scientific">Trichoplusia ni</name>
    <name type="common">Cabbage looper</name>
    <dbReference type="NCBI Taxonomy" id="7111"/>
    <lineage>
        <taxon>Eukaryota</taxon>
        <taxon>Metazoa</taxon>
        <taxon>Ecdysozoa</taxon>
        <taxon>Arthropoda</taxon>
        <taxon>Hexapoda</taxon>
        <taxon>Insecta</taxon>
        <taxon>Pterygota</taxon>
        <taxon>Neoptera</taxon>
        <taxon>Endopterygota</taxon>
        <taxon>Lepidoptera</taxon>
        <taxon>Glossata</taxon>
        <taxon>Ditrysia</taxon>
        <taxon>Noctuoidea</taxon>
        <taxon>Noctuidae</taxon>
        <taxon>Plusiinae</taxon>
        <taxon>Trichoplusia</taxon>
    </lineage>
</organism>
<dbReference type="PRINTS" id="PR00178">
    <property type="entry name" value="FATTYACIDBP"/>
</dbReference>
<name>A0A7E5VI81_TRINI</name>
<dbReference type="GeneID" id="113494082"/>
<evidence type="ECO:0000256" key="2">
    <source>
        <dbReference type="ARBA" id="ARBA00023121"/>
    </source>
</evidence>
<evidence type="ECO:0000313" key="5">
    <source>
        <dbReference type="RefSeq" id="XP_026728033.1"/>
    </source>
</evidence>
<gene>
    <name evidence="5" type="primary">LOC113494082</name>
</gene>